<dbReference type="EMBL" id="SNRW01000100">
    <property type="protein sequence ID" value="KAA6403440.1"/>
    <property type="molecule type" value="Genomic_DNA"/>
</dbReference>
<evidence type="ECO:0000313" key="1">
    <source>
        <dbReference type="EMBL" id="KAA6403440.1"/>
    </source>
</evidence>
<accession>A0A5J4X854</accession>
<protein>
    <submittedName>
        <fullName evidence="1">Uncharacterized protein</fullName>
    </submittedName>
</protein>
<dbReference type="Proteomes" id="UP000324800">
    <property type="component" value="Unassembled WGS sequence"/>
</dbReference>
<evidence type="ECO:0000313" key="2">
    <source>
        <dbReference type="Proteomes" id="UP000324800"/>
    </source>
</evidence>
<proteinExistence type="predicted"/>
<sequence>MVAGPTMVYKLNESVKQVSYLWTIKPIPNQKDKSCKIQKFFTNCQDISIPNGPEVEKGRIFLTYILDRIGLSRGAQQLFINGYRFETQRHYLYAIRTLAEFSYEHGLMNFQKLQATTIYMLRMLGLMISRLCSSEVTANALPLKPSRNKEVEKLNEVTQLHCQNIIYNTLVIVRCYGIQLLNNLCSRSMRPYPSVEELNQATAQGYEAI</sequence>
<name>A0A5J4X854_9EUKA</name>
<gene>
    <name evidence="1" type="ORF">EZS28_001032</name>
</gene>
<reference evidence="1 2" key="1">
    <citation type="submission" date="2019-03" db="EMBL/GenBank/DDBJ databases">
        <title>Single cell metagenomics reveals metabolic interactions within the superorganism composed of flagellate Streblomastix strix and complex community of Bacteroidetes bacteria on its surface.</title>
        <authorList>
            <person name="Treitli S.C."/>
            <person name="Kolisko M."/>
            <person name="Husnik F."/>
            <person name="Keeling P."/>
            <person name="Hampl V."/>
        </authorList>
    </citation>
    <scope>NUCLEOTIDE SEQUENCE [LARGE SCALE GENOMIC DNA]</scope>
    <source>
        <strain evidence="1">ST1C</strain>
    </source>
</reference>
<organism evidence="1 2">
    <name type="scientific">Streblomastix strix</name>
    <dbReference type="NCBI Taxonomy" id="222440"/>
    <lineage>
        <taxon>Eukaryota</taxon>
        <taxon>Metamonada</taxon>
        <taxon>Preaxostyla</taxon>
        <taxon>Oxymonadida</taxon>
        <taxon>Streblomastigidae</taxon>
        <taxon>Streblomastix</taxon>
    </lineage>
</organism>
<dbReference type="AlphaFoldDB" id="A0A5J4X854"/>
<comment type="caution">
    <text evidence="1">The sequence shown here is derived from an EMBL/GenBank/DDBJ whole genome shotgun (WGS) entry which is preliminary data.</text>
</comment>